<proteinExistence type="predicted"/>
<dbReference type="AlphaFoldDB" id="A0A383EH91"/>
<dbReference type="EMBL" id="UINC01225794">
    <property type="protein sequence ID" value="SVE56009.1"/>
    <property type="molecule type" value="Genomic_DNA"/>
</dbReference>
<reference evidence="1" key="1">
    <citation type="submission" date="2018-05" db="EMBL/GenBank/DDBJ databases">
        <authorList>
            <person name="Lanie J.A."/>
            <person name="Ng W.-L."/>
            <person name="Kazmierczak K.M."/>
            <person name="Andrzejewski T.M."/>
            <person name="Davidsen T.M."/>
            <person name="Wayne K.J."/>
            <person name="Tettelin H."/>
            <person name="Glass J.I."/>
            <person name="Rusch D."/>
            <person name="Podicherti R."/>
            <person name="Tsui H.-C.T."/>
            <person name="Winkler M.E."/>
        </authorList>
    </citation>
    <scope>NUCLEOTIDE SEQUENCE</scope>
</reference>
<accession>A0A383EH91</accession>
<evidence type="ECO:0000313" key="1">
    <source>
        <dbReference type="EMBL" id="SVE56009.1"/>
    </source>
</evidence>
<name>A0A383EH91_9ZZZZ</name>
<feature type="non-terminal residue" evidence="1">
    <location>
        <position position="73"/>
    </location>
</feature>
<organism evidence="1">
    <name type="scientific">marine metagenome</name>
    <dbReference type="NCBI Taxonomy" id="408172"/>
    <lineage>
        <taxon>unclassified sequences</taxon>
        <taxon>metagenomes</taxon>
        <taxon>ecological metagenomes</taxon>
    </lineage>
</organism>
<gene>
    <name evidence="1" type="ORF">METZ01_LOCUS508863</name>
</gene>
<protein>
    <submittedName>
        <fullName evidence="1">Uncharacterized protein</fullName>
    </submittedName>
</protein>
<sequence length="73" mass="8636">MLECAKNGDWLNHESHYSGQYQPYQFITDYTGRLKVDDSILKAKEIITEKIKEPDAIFVMRLPPWTDMHIHID</sequence>